<evidence type="ECO:0000256" key="2">
    <source>
        <dbReference type="ARBA" id="ARBA00022786"/>
    </source>
</evidence>
<dbReference type="STRING" id="1358809.S7XQ11"/>
<evidence type="ECO:0000313" key="6">
    <source>
        <dbReference type="EMBL" id="EPR78053.1"/>
    </source>
</evidence>
<dbReference type="VEuPathDB" id="MicrosporidiaDB:SLOPH_2032"/>
<sequence>MNLADTRTNIEIKNLDFTMHSKIEKIYTSDKKYPIIIKFTIDIRDGIYNGREFVFHLKIPIEYPFKPPKLICMTPIFHPNIDSEGNVCLEIIREKWTCALGIQNIIVSAVTLFFEFNGDNALNIEAGDMFVSNYDEFVKKAQNTK</sequence>
<dbReference type="PANTHER" id="PTHR24068">
    <property type="entry name" value="UBIQUITIN-CONJUGATING ENZYME E2"/>
    <property type="match status" value="1"/>
</dbReference>
<dbReference type="PROSITE" id="PS00183">
    <property type="entry name" value="UBC_1"/>
    <property type="match status" value="1"/>
</dbReference>
<keyword evidence="2 4" id="KW-0833">Ubl conjugation pathway</keyword>
<dbReference type="OrthoDB" id="10249039at2759"/>
<comment type="similarity">
    <text evidence="4">Belongs to the ubiquitin-conjugating enzyme family.</text>
</comment>
<dbReference type="InterPro" id="IPR016135">
    <property type="entry name" value="UBQ-conjugating_enzyme/RWD"/>
</dbReference>
<gene>
    <name evidence="6" type="ORF">SLOPH_2032</name>
</gene>
<evidence type="ECO:0000256" key="3">
    <source>
        <dbReference type="PROSITE-ProRule" id="PRU10133"/>
    </source>
</evidence>
<feature type="domain" description="UBC core" evidence="5">
    <location>
        <begin position="3"/>
        <end position="145"/>
    </location>
</feature>
<dbReference type="HOGENOM" id="CLU_030988_6_2_1"/>
<accession>S7XQ11</accession>
<evidence type="ECO:0000256" key="1">
    <source>
        <dbReference type="ARBA" id="ARBA00022679"/>
    </source>
</evidence>
<dbReference type="PROSITE" id="PS50127">
    <property type="entry name" value="UBC_2"/>
    <property type="match status" value="1"/>
</dbReference>
<dbReference type="InterPro" id="IPR000608">
    <property type="entry name" value="UBC"/>
</dbReference>
<dbReference type="SMART" id="SM00212">
    <property type="entry name" value="UBCc"/>
    <property type="match status" value="1"/>
</dbReference>
<dbReference type="GO" id="GO:0005524">
    <property type="term" value="F:ATP binding"/>
    <property type="evidence" value="ECO:0007669"/>
    <property type="project" value="UniProtKB-UniRule"/>
</dbReference>
<reference evidence="7" key="1">
    <citation type="journal article" date="2013" name="PLoS Genet.">
        <title>The genome of Spraguea lophii and the basis of host-microsporidian interactions.</title>
        <authorList>
            <person name="Campbell S.E."/>
            <person name="Williams T.A."/>
            <person name="Yousuf A."/>
            <person name="Soanes D.M."/>
            <person name="Paszkiewicz K.H."/>
            <person name="Williams B.A.P."/>
        </authorList>
    </citation>
    <scope>NUCLEOTIDE SEQUENCE [LARGE SCALE GENOMIC DNA]</scope>
    <source>
        <strain evidence="7">42_110</strain>
    </source>
</reference>
<dbReference type="SUPFAM" id="SSF54495">
    <property type="entry name" value="UBC-like"/>
    <property type="match status" value="1"/>
</dbReference>
<keyword evidence="4" id="KW-0547">Nucleotide-binding</keyword>
<proteinExistence type="inferred from homology"/>
<dbReference type="Gene3D" id="3.10.110.10">
    <property type="entry name" value="Ubiquitin Conjugating Enzyme"/>
    <property type="match status" value="1"/>
</dbReference>
<evidence type="ECO:0000259" key="5">
    <source>
        <dbReference type="PROSITE" id="PS50127"/>
    </source>
</evidence>
<evidence type="ECO:0000313" key="7">
    <source>
        <dbReference type="Proteomes" id="UP000014978"/>
    </source>
</evidence>
<dbReference type="CDD" id="cd23794">
    <property type="entry name" value="UBCc_UBE2F_UBE2M"/>
    <property type="match status" value="1"/>
</dbReference>
<dbReference type="Proteomes" id="UP000014978">
    <property type="component" value="Unassembled WGS sequence"/>
</dbReference>
<organism evidence="6 7">
    <name type="scientific">Spraguea lophii (strain 42_110)</name>
    <name type="common">Microsporidian parasite</name>
    <dbReference type="NCBI Taxonomy" id="1358809"/>
    <lineage>
        <taxon>Eukaryota</taxon>
        <taxon>Fungi</taxon>
        <taxon>Fungi incertae sedis</taxon>
        <taxon>Microsporidia</taxon>
        <taxon>Spragueidae</taxon>
        <taxon>Spraguea</taxon>
    </lineage>
</organism>
<name>S7XQ11_SPRLO</name>
<dbReference type="GO" id="GO:0019788">
    <property type="term" value="F:NEDD8 transferase activity"/>
    <property type="evidence" value="ECO:0007669"/>
    <property type="project" value="EnsemblFungi"/>
</dbReference>
<keyword evidence="4" id="KW-0067">ATP-binding</keyword>
<dbReference type="EMBL" id="ATCN01001069">
    <property type="protein sequence ID" value="EPR78053.1"/>
    <property type="molecule type" value="Genomic_DNA"/>
</dbReference>
<dbReference type="InParanoid" id="S7XQ11"/>
<keyword evidence="7" id="KW-1185">Reference proteome</keyword>
<evidence type="ECO:0000256" key="4">
    <source>
        <dbReference type="RuleBase" id="RU362109"/>
    </source>
</evidence>
<dbReference type="InterPro" id="IPR023313">
    <property type="entry name" value="UBQ-conjugating_AS"/>
</dbReference>
<feature type="active site" description="Glycyl thioester intermediate" evidence="3">
    <location>
        <position position="88"/>
    </location>
</feature>
<dbReference type="AlphaFoldDB" id="S7XQ11"/>
<keyword evidence="1" id="KW-0808">Transferase</keyword>
<comment type="caution">
    <text evidence="6">The sequence shown here is derived from an EMBL/GenBank/DDBJ whole genome shotgun (WGS) entry which is preliminary data.</text>
</comment>
<dbReference type="Pfam" id="PF00179">
    <property type="entry name" value="UQ_con"/>
    <property type="match status" value="1"/>
</dbReference>
<dbReference type="OMA" id="RICLNIT"/>
<dbReference type="FunCoup" id="S7XQ11">
    <property type="interactions" value="313"/>
</dbReference>
<dbReference type="GO" id="GO:0045116">
    <property type="term" value="P:protein neddylation"/>
    <property type="evidence" value="ECO:0007669"/>
    <property type="project" value="EnsemblFungi"/>
</dbReference>
<protein>
    <submittedName>
        <fullName evidence="6">Ubiquitin conjugating enzyme E2</fullName>
    </submittedName>
</protein>